<keyword evidence="2" id="KW-1185">Reference proteome</keyword>
<dbReference type="KEGG" id="fbe:FF125_07890"/>
<protein>
    <submittedName>
        <fullName evidence="1">Uncharacterized protein</fullName>
    </submittedName>
</protein>
<organism evidence="1 2">
    <name type="scientific">Aureibaculum algae</name>
    <dbReference type="NCBI Taxonomy" id="2584122"/>
    <lineage>
        <taxon>Bacteria</taxon>
        <taxon>Pseudomonadati</taxon>
        <taxon>Bacteroidota</taxon>
        <taxon>Flavobacteriia</taxon>
        <taxon>Flavobacteriales</taxon>
        <taxon>Flavobacteriaceae</taxon>
        <taxon>Aureibaculum</taxon>
    </lineage>
</organism>
<gene>
    <name evidence="1" type="ORF">FF125_07890</name>
</gene>
<evidence type="ECO:0000313" key="1">
    <source>
        <dbReference type="EMBL" id="QCX38356.1"/>
    </source>
</evidence>
<name>A0A5B7TTE1_9FLAO</name>
<dbReference type="RefSeq" id="WP_138949251.1">
    <property type="nucleotide sequence ID" value="NZ_CP040749.1"/>
</dbReference>
<accession>A0A5B7TTE1</accession>
<dbReference type="OrthoDB" id="9973426at2"/>
<dbReference type="Proteomes" id="UP000306229">
    <property type="component" value="Chromosome"/>
</dbReference>
<proteinExistence type="predicted"/>
<evidence type="ECO:0000313" key="2">
    <source>
        <dbReference type="Proteomes" id="UP000306229"/>
    </source>
</evidence>
<dbReference type="EMBL" id="CP040749">
    <property type="protein sequence ID" value="QCX38356.1"/>
    <property type="molecule type" value="Genomic_DNA"/>
</dbReference>
<reference evidence="1 2" key="1">
    <citation type="submission" date="2019-05" db="EMBL/GenBank/DDBJ databases">
        <title>Algicella ahnfeltiae gen. nov., sp. nov., a novel marine bacterium of the family Flavobacteriaceae isolated from a red alga.</title>
        <authorList>
            <person name="Nedashkovskaya O.I."/>
            <person name="Kukhlevskiy A.D."/>
            <person name="Kim S.-G."/>
            <person name="Zhukova N.V."/>
            <person name="Mikhailov V.V."/>
        </authorList>
    </citation>
    <scope>NUCLEOTIDE SEQUENCE [LARGE SCALE GENOMIC DNA]</scope>
    <source>
        <strain evidence="1 2">10Alg115</strain>
    </source>
</reference>
<sequence>MKEENLNKHIDFNIEQNTLLLLFETLSFMSKNYHVAGVVDHAAWIISKQDVDDTLKNLIPFLNSEKIVVKVKMNLQEWHRYVRLVDYAGFSAPQQKSRKILENLYDRYSDWENSKDFGNRTYSKLSNEEKIKISMKDHIDLLDKLADF</sequence>
<dbReference type="AlphaFoldDB" id="A0A5B7TTE1"/>